<dbReference type="CDD" id="cd18139">
    <property type="entry name" value="HLD_clamp_RarA"/>
    <property type="match status" value="1"/>
</dbReference>
<dbReference type="Proteomes" id="UP000198430">
    <property type="component" value="Unassembled WGS sequence"/>
</dbReference>
<dbReference type="GO" id="GO:0017116">
    <property type="term" value="F:single-stranded DNA helicase activity"/>
    <property type="evidence" value="ECO:0007669"/>
    <property type="project" value="TreeGrafter"/>
</dbReference>
<dbReference type="InterPro" id="IPR032423">
    <property type="entry name" value="AAA_assoc_2"/>
</dbReference>
<reference evidence="6 7" key="1">
    <citation type="submission" date="2015-11" db="EMBL/GenBank/DDBJ databases">
        <title>Draft genome sequences of new species of the genus Lactobacillus isolated from orchardgrass silage.</title>
        <authorList>
            <person name="Tohno M."/>
            <person name="Tanizawa Y."/>
            <person name="Arita M."/>
        </authorList>
    </citation>
    <scope>NUCLEOTIDE SEQUENCE [LARGE SCALE GENOMIC DNA]</scope>
    <source>
        <strain evidence="6 7">IWT140</strain>
    </source>
</reference>
<organism evidence="6 7">
    <name type="scientific">Secundilactobacillus pentosiphilus</name>
    <dbReference type="NCBI Taxonomy" id="1714682"/>
    <lineage>
        <taxon>Bacteria</taxon>
        <taxon>Bacillati</taxon>
        <taxon>Bacillota</taxon>
        <taxon>Bacilli</taxon>
        <taxon>Lactobacillales</taxon>
        <taxon>Lactobacillaceae</taxon>
        <taxon>Secundilactobacillus</taxon>
    </lineage>
</organism>
<proteinExistence type="inferred from homology"/>
<feature type="domain" description="AAA+ ATPase" evidence="5">
    <location>
        <begin position="64"/>
        <end position="175"/>
    </location>
</feature>
<evidence type="ECO:0000313" key="6">
    <source>
        <dbReference type="EMBL" id="GAX02512.1"/>
    </source>
</evidence>
<dbReference type="PANTHER" id="PTHR13779">
    <property type="entry name" value="WERNER HELICASE-INTERACTING PROTEIN 1 FAMILY MEMBER"/>
    <property type="match status" value="1"/>
</dbReference>
<keyword evidence="2" id="KW-0547">Nucleotide-binding</keyword>
<feature type="region of interest" description="Disordered" evidence="4">
    <location>
        <begin position="8"/>
        <end position="28"/>
    </location>
</feature>
<keyword evidence="7" id="KW-1185">Reference proteome</keyword>
<feature type="compositionally biased region" description="Basic and acidic residues" evidence="4">
    <location>
        <begin position="450"/>
        <end position="461"/>
    </location>
</feature>
<comment type="similarity">
    <text evidence="1">Belongs to the AAA ATPase family. RarA/MGS1/WRNIP1 subfamily.</text>
</comment>
<dbReference type="GO" id="GO:0008047">
    <property type="term" value="F:enzyme activator activity"/>
    <property type="evidence" value="ECO:0007669"/>
    <property type="project" value="TreeGrafter"/>
</dbReference>
<name>A0A1Z5ILQ5_9LACO</name>
<dbReference type="InterPro" id="IPR008921">
    <property type="entry name" value="DNA_pol3_clamp-load_cplx_C"/>
</dbReference>
<evidence type="ECO:0000256" key="1">
    <source>
        <dbReference type="ARBA" id="ARBA00008959"/>
    </source>
</evidence>
<protein>
    <submittedName>
        <fullName evidence="6">Recombination factor</fullName>
    </submittedName>
</protein>
<dbReference type="Pfam" id="PF12002">
    <property type="entry name" value="MgsA_C"/>
    <property type="match status" value="1"/>
</dbReference>
<dbReference type="Gene3D" id="3.40.50.300">
    <property type="entry name" value="P-loop containing nucleotide triphosphate hydrolases"/>
    <property type="match status" value="1"/>
</dbReference>
<evidence type="ECO:0000256" key="3">
    <source>
        <dbReference type="ARBA" id="ARBA00022840"/>
    </source>
</evidence>
<dbReference type="SMART" id="SM00382">
    <property type="entry name" value="AAA"/>
    <property type="match status" value="1"/>
</dbReference>
<dbReference type="InterPro" id="IPR021886">
    <property type="entry name" value="MgsA_C"/>
</dbReference>
<evidence type="ECO:0000256" key="4">
    <source>
        <dbReference type="SAM" id="MobiDB-lite"/>
    </source>
</evidence>
<dbReference type="GO" id="GO:0016887">
    <property type="term" value="F:ATP hydrolysis activity"/>
    <property type="evidence" value="ECO:0007669"/>
    <property type="project" value="InterPro"/>
</dbReference>
<dbReference type="PANTHER" id="PTHR13779:SF7">
    <property type="entry name" value="ATPASE WRNIP1"/>
    <property type="match status" value="1"/>
</dbReference>
<gene>
    <name evidence="6" type="ORF">IWT140_00109</name>
</gene>
<dbReference type="GO" id="GO:0003677">
    <property type="term" value="F:DNA binding"/>
    <property type="evidence" value="ECO:0007669"/>
    <property type="project" value="InterPro"/>
</dbReference>
<dbReference type="Pfam" id="PF00004">
    <property type="entry name" value="AAA"/>
    <property type="match status" value="1"/>
</dbReference>
<dbReference type="InterPro" id="IPR051314">
    <property type="entry name" value="AAA_ATPase_RarA/MGS1/WRNIP1"/>
</dbReference>
<dbReference type="Gene3D" id="1.20.272.10">
    <property type="match status" value="1"/>
</dbReference>
<dbReference type="InterPro" id="IPR003593">
    <property type="entry name" value="AAA+_ATPase"/>
</dbReference>
<comment type="caution">
    <text evidence="6">The sequence shown here is derived from an EMBL/GenBank/DDBJ whole genome shotgun (WGS) entry which is preliminary data.</text>
</comment>
<dbReference type="SUPFAM" id="SSF52540">
    <property type="entry name" value="P-loop containing nucleoside triphosphate hydrolases"/>
    <property type="match status" value="1"/>
</dbReference>
<dbReference type="Gene3D" id="1.10.8.60">
    <property type="match status" value="1"/>
</dbReference>
<dbReference type="GO" id="GO:0006261">
    <property type="term" value="P:DNA-templated DNA replication"/>
    <property type="evidence" value="ECO:0007669"/>
    <property type="project" value="TreeGrafter"/>
</dbReference>
<dbReference type="AlphaFoldDB" id="A0A1Z5ILQ5"/>
<sequence>MTEQLSLLNGAADSNHHEQAHHQSLKSVQPLAYRMRPRKIEEVIGQTDLIGDGKPISMMVAANTLSSMLLYGPPGIGKTSIAQALAGSTNRRFIYFNAANGPKADLQNALAVANTEPIVLFVDEIHRLDHPKVDLLLASVEDGSVTLIGATTENPFINLPPALRSRMVIYELKPLTKDEILTGLKHALTDTDRGLGHYETAKKIDDAKLNYLADRTNGDLRLALSSLEILVKSGAPFDEEHIDATLGAGASKIDNGEDGHYDTIAWYCEAIKSSDVNAALLALGVLLNGNDMESAIRRIEVGLFEDIGVANMKLWTPVIDALQVARDVGLPKAQSVLSAVTVATCLSPKANASTKAIEFARKDAAKDDWRQPDMTRDMHYKGALSLGHGVGFVSAHQFPEHFWGQGLMPKGMENKTYYRPDTKAEAKFRQINDGLRAKMYPNAPKTKPLPADERGCEPKKS</sequence>
<dbReference type="GO" id="GO:0005524">
    <property type="term" value="F:ATP binding"/>
    <property type="evidence" value="ECO:0007669"/>
    <property type="project" value="UniProtKB-KW"/>
</dbReference>
<keyword evidence="3" id="KW-0067">ATP-binding</keyword>
<evidence type="ECO:0000256" key="2">
    <source>
        <dbReference type="ARBA" id="ARBA00022741"/>
    </source>
</evidence>
<dbReference type="InterPro" id="IPR003959">
    <property type="entry name" value="ATPase_AAA_core"/>
</dbReference>
<dbReference type="EMBL" id="BCMH01000001">
    <property type="protein sequence ID" value="GAX02512.1"/>
    <property type="molecule type" value="Genomic_DNA"/>
</dbReference>
<dbReference type="Pfam" id="PF16193">
    <property type="entry name" value="AAA_assoc_2"/>
    <property type="match status" value="1"/>
</dbReference>
<dbReference type="InterPro" id="IPR027417">
    <property type="entry name" value="P-loop_NTPase"/>
</dbReference>
<dbReference type="GO" id="GO:0000731">
    <property type="term" value="P:DNA synthesis involved in DNA repair"/>
    <property type="evidence" value="ECO:0007669"/>
    <property type="project" value="TreeGrafter"/>
</dbReference>
<evidence type="ECO:0000259" key="5">
    <source>
        <dbReference type="SMART" id="SM00382"/>
    </source>
</evidence>
<evidence type="ECO:0000313" key="7">
    <source>
        <dbReference type="Proteomes" id="UP000198430"/>
    </source>
</evidence>
<dbReference type="RefSeq" id="WP_089087504.1">
    <property type="nucleotide sequence ID" value="NZ_BCMH01000001.1"/>
</dbReference>
<dbReference type="Gene3D" id="1.10.3710.10">
    <property type="entry name" value="DNA polymerase III clamp loader subunits, C-terminal domain"/>
    <property type="match status" value="1"/>
</dbReference>
<feature type="region of interest" description="Disordered" evidence="4">
    <location>
        <begin position="431"/>
        <end position="461"/>
    </location>
</feature>
<dbReference type="SUPFAM" id="SSF48019">
    <property type="entry name" value="post-AAA+ oligomerization domain-like"/>
    <property type="match status" value="1"/>
</dbReference>
<dbReference type="CDD" id="cd00009">
    <property type="entry name" value="AAA"/>
    <property type="match status" value="1"/>
</dbReference>
<accession>A0A1Z5ILQ5</accession>